<evidence type="ECO:0000313" key="2">
    <source>
        <dbReference type="Proteomes" id="UP000186817"/>
    </source>
</evidence>
<dbReference type="SUPFAM" id="SSF56672">
    <property type="entry name" value="DNA/RNA polymerases"/>
    <property type="match status" value="1"/>
</dbReference>
<evidence type="ECO:0000313" key="1">
    <source>
        <dbReference type="EMBL" id="OLQ14130.1"/>
    </source>
</evidence>
<sequence>MCQQRAATLSKWLAWANELQADEEKLHDSMEPGVRHVLEGKRILLLERIAKDLGWVDVNLFEEIKEGFRLVGDMPHTGVFARELRPGGLSVEQFVSSFKYMRPALLGKVKSTKISEEHKELWQQTVDECSTGILEGPLSVDDVHERHGHAWVPVRRFGISQSSAGVRKLRAIDDFVQSAVLLLVLRHGHGRDLESPDNTSVRPTLGDLRGKDAVGEKNRLNVSFSYQDKIDLRALDVIISMTRAWVRIMSTEGSFSLKLSDGTVLEGRVHAAWRVRGEESAWHPVLTTLDLKAAYKQYAIHPTHRAFNLVAWMTPEGNECKLFEGRALPFGATSRVIHFNRVSRLLWRIGIALMLPWGNFYDDFPVTSPKIVADNTMCTTKTLMQLLGVKCSLDKLREFSVKASVLGIEIDVGGAANGWVHLRNKEGRADETVAAVKEALLAGSLSRRGFARVAGRVQFADAQVMGRSGKLALADLRAWSSSRSSGDLVIDARAAKLYNILVDRLVAAAPRAVPCLPSSHKYVIFTDGSSEGDAHWIGGVFFSTIFSKPKFFASKVHPRAVSEWSRDMKHIVGPVELYAVIAARLHWHQFISGQSIVYYVDKYPVLDALIKGTSTAVTFRDTRETAKYDSKFEALAQFLRLLGGRCLRTLEGFLVGKRTFASILKLEKEALLQIRWTKALSTASCEGELASDAIGPFPPKPITAETSISGPLSKVLSIYADLGITGFALLPPLENMLEGNAMRDMIAKAIMEGAMTAHIPWDCLLGFSSFESCAGDLLGDAIAALGFPWQLQLVELLSSDKLFCEEPWKTDGFDKSPCAKEIGCQALAFRACRRIAFGDRFIELYDFRIAQHDDDRLTITHKESASVLMMFDKAWSRANEYADENGKAHYKTEVWERHMDPSTPGVLREWKHDRTIRDRAEGPPAGIILGWFLQIGKFRISADYRQLAIMNTDDSHPKKIIEYFDKDGTHKRDYDDEWLRTAFMDDRPFRRSAADLAFGPCDPSFVAWGGRFVQLGDFRLAAMDGNHFSVSSRDGWTAQIFKSDGTLHPGPRRDWGSWDRPVGFPHGITFGRNFRQIGLFRLADVDGMHLTISHIKGKTPQLFKKDGNT</sequence>
<accession>A0A1Q9F352</accession>
<organism evidence="1 2">
    <name type="scientific">Symbiodinium microadriaticum</name>
    <name type="common">Dinoflagellate</name>
    <name type="synonym">Zooxanthella microadriatica</name>
    <dbReference type="NCBI Taxonomy" id="2951"/>
    <lineage>
        <taxon>Eukaryota</taxon>
        <taxon>Sar</taxon>
        <taxon>Alveolata</taxon>
        <taxon>Dinophyceae</taxon>
        <taxon>Suessiales</taxon>
        <taxon>Symbiodiniaceae</taxon>
        <taxon>Symbiodinium</taxon>
    </lineage>
</organism>
<protein>
    <submittedName>
        <fullName evidence="1">Uncharacterized protein</fullName>
    </submittedName>
</protein>
<reference evidence="1 2" key="1">
    <citation type="submission" date="2016-02" db="EMBL/GenBank/DDBJ databases">
        <title>Genome analysis of coral dinoflagellate symbionts highlights evolutionary adaptations to a symbiotic lifestyle.</title>
        <authorList>
            <person name="Aranda M."/>
            <person name="Li Y."/>
            <person name="Liew Y.J."/>
            <person name="Baumgarten S."/>
            <person name="Simakov O."/>
            <person name="Wilson M."/>
            <person name="Piel J."/>
            <person name="Ashoor H."/>
            <person name="Bougouffa S."/>
            <person name="Bajic V.B."/>
            <person name="Ryu T."/>
            <person name="Ravasi T."/>
            <person name="Bayer T."/>
            <person name="Micklem G."/>
            <person name="Kim H."/>
            <person name="Bhak J."/>
            <person name="Lajeunesse T.C."/>
            <person name="Voolstra C.R."/>
        </authorList>
    </citation>
    <scope>NUCLEOTIDE SEQUENCE [LARGE SCALE GENOMIC DNA]</scope>
    <source>
        <strain evidence="1 2">CCMP2467</strain>
    </source>
</reference>
<proteinExistence type="predicted"/>
<gene>
    <name evidence="1" type="ORF">AK812_SmicGene1760</name>
</gene>
<dbReference type="EMBL" id="LSRX01000019">
    <property type="protein sequence ID" value="OLQ14130.1"/>
    <property type="molecule type" value="Genomic_DNA"/>
</dbReference>
<dbReference type="AlphaFoldDB" id="A0A1Q9F352"/>
<keyword evidence="2" id="KW-1185">Reference proteome</keyword>
<comment type="caution">
    <text evidence="1">The sequence shown here is derived from an EMBL/GenBank/DDBJ whole genome shotgun (WGS) entry which is preliminary data.</text>
</comment>
<name>A0A1Q9F352_SYMMI</name>
<dbReference type="Proteomes" id="UP000186817">
    <property type="component" value="Unassembled WGS sequence"/>
</dbReference>
<dbReference type="InterPro" id="IPR043502">
    <property type="entry name" value="DNA/RNA_pol_sf"/>
</dbReference>
<dbReference type="OrthoDB" id="425942at2759"/>